<dbReference type="GO" id="GO:0005524">
    <property type="term" value="F:ATP binding"/>
    <property type="evidence" value="ECO:0007669"/>
    <property type="project" value="InterPro"/>
</dbReference>
<dbReference type="PROSITE" id="PS00211">
    <property type="entry name" value="ABC_TRANSPORTER_1"/>
    <property type="match status" value="1"/>
</dbReference>
<dbReference type="NCBIfam" id="NF045780">
    <property type="entry name" value="TrlF_fam_ATP"/>
    <property type="match status" value="1"/>
</dbReference>
<dbReference type="EMBL" id="JACNJN010000120">
    <property type="protein sequence ID" value="MBC8335710.1"/>
    <property type="molecule type" value="Genomic_DNA"/>
</dbReference>
<dbReference type="InterPro" id="IPR054787">
    <property type="entry name" value="TrlF_ATPase"/>
</dbReference>
<dbReference type="Gene3D" id="3.40.50.300">
    <property type="entry name" value="P-loop containing nucleotide triphosphate hydrolases"/>
    <property type="match status" value="2"/>
</dbReference>
<dbReference type="SUPFAM" id="SSF89550">
    <property type="entry name" value="PHP domain-like"/>
    <property type="match status" value="1"/>
</dbReference>
<accession>A0A8J6NM73</accession>
<dbReference type="SUPFAM" id="SSF52540">
    <property type="entry name" value="P-loop containing nucleoside triphosphate hydrolases"/>
    <property type="match status" value="1"/>
</dbReference>
<sequence length="956" mass="109268">MAITYDEYLKIIDGSDAKFYHTNLHIHTPATPWDWNSFENQTTRADEISPERFFDALNTTSLDLIAITDHNTVAWCEALMTLAQKAREEGRSKLYILPGVEITSYEGPHIIGIFNDDIQIIKEINAMLISFGLSGEGKQDDRVGLNRKKEYTLSDIVIEIESLGGIVIAPHVHNKMGLWGHRDFRGRYDVLLHKYVNILAAPSGEIKRVSDPSGNTRLLYKNMDTDQIKKSFAFINTSDCHRLEDFELDTTWMKMGKPTLEGIKQITYEPELRVSHEIKFSDEDVEHKEKFHFVEPPQINYPYIIGMTIRGGNLDSQIVRFSPHQNSIIGKNYAGKSAIVDMIRFALDEIPPTDTDEHVTLVKRLTGILTEGGCVNIYIKPLDNRIIALSRVLSTTYGNLDGRPDVFMLIDERFEKQTDLALEEVFRIETYPQGEVVKIKDRVSEQMRIIDALGKINEVISIIKNEETNGETTLLGKIVRNGEKILTLSERIEILIEDVRDIEDLENEIAELEKLIDAKVFEELKGWANIKGKLKSFIRSFNEILELSETTKEKTLTEMEDGAEIYSVMPKDFNPNEDSIDDFEKYITTVYQQALIQFANDLDEKFEALKNINEKLIDLEKIRQERYDQAASDIREIADDEAEDVHDVLVERFTNKQEKLAYLLERKEDLEKRQTEIEEAKKARSILIEEFGDIRREITNRRREIVELITGGLAENVTADLIEEGDYSDYFQLLEDIAKDITSRDNKIQNKNQQLQKVVQNIKPLQLVEIIRGNNANRLIDASGVTDNTARIFMSMGERNLHRLETCIVNDKFIILFKKEGDENFTAIDEGLSGGEQALALICVAMIPKEMPLVIDQPEDELGPALITHELVEQVRAIKSLRQLIFVTHVANIPVLGDSEQVVYIQQYIKDGMKFSVIECEGSLDDLKIVDKLLELDGGEGAFKKRADRYSPLLNI</sequence>
<dbReference type="GO" id="GO:0000731">
    <property type="term" value="P:DNA synthesis involved in DNA repair"/>
    <property type="evidence" value="ECO:0007669"/>
    <property type="project" value="TreeGrafter"/>
</dbReference>
<dbReference type="InterPro" id="IPR017871">
    <property type="entry name" value="ABC_transporter-like_CS"/>
</dbReference>
<dbReference type="GO" id="GO:0006302">
    <property type="term" value="P:double-strand break repair"/>
    <property type="evidence" value="ECO:0007669"/>
    <property type="project" value="TreeGrafter"/>
</dbReference>
<dbReference type="AlphaFoldDB" id="A0A8J6NM73"/>
<dbReference type="GO" id="GO:0016887">
    <property type="term" value="F:ATP hydrolysis activity"/>
    <property type="evidence" value="ECO:0007669"/>
    <property type="project" value="InterPro"/>
</dbReference>
<keyword evidence="1" id="KW-0175">Coiled coil</keyword>
<organism evidence="4 5">
    <name type="scientific">Candidatus Desulfolinea nitratireducens</name>
    <dbReference type="NCBI Taxonomy" id="2841698"/>
    <lineage>
        <taxon>Bacteria</taxon>
        <taxon>Bacillati</taxon>
        <taxon>Chloroflexota</taxon>
        <taxon>Anaerolineae</taxon>
        <taxon>Anaerolineales</taxon>
        <taxon>Anaerolineales incertae sedis</taxon>
        <taxon>Candidatus Desulfolinea</taxon>
    </lineage>
</organism>
<proteinExistence type="predicted"/>
<dbReference type="PANTHER" id="PTHR32182">
    <property type="entry name" value="DNA REPLICATION AND REPAIR PROTEIN RECF"/>
    <property type="match status" value="1"/>
</dbReference>
<feature type="domain" description="ATPase AAA-type core" evidence="2">
    <location>
        <begin position="539"/>
        <end position="889"/>
    </location>
</feature>
<evidence type="ECO:0000313" key="5">
    <source>
        <dbReference type="Proteomes" id="UP000614469"/>
    </source>
</evidence>
<protein>
    <submittedName>
        <fullName evidence="4">AAA family ATPase</fullName>
    </submittedName>
</protein>
<reference evidence="4 5" key="1">
    <citation type="submission" date="2020-08" db="EMBL/GenBank/DDBJ databases">
        <title>Bridging the membrane lipid divide: bacteria of the FCB group superphylum have the potential to synthesize archaeal ether lipids.</title>
        <authorList>
            <person name="Villanueva L."/>
            <person name="Von Meijenfeldt F.A.B."/>
            <person name="Westbye A.B."/>
            <person name="Yadav S."/>
            <person name="Hopmans E.C."/>
            <person name="Dutilh B.E."/>
            <person name="Sinninghe Damste J.S."/>
        </authorList>
    </citation>
    <scope>NUCLEOTIDE SEQUENCE [LARGE SCALE GENOMIC DNA]</scope>
    <source>
        <strain evidence="4">NIOZ-UU36</strain>
    </source>
</reference>
<evidence type="ECO:0000259" key="2">
    <source>
        <dbReference type="Pfam" id="PF13304"/>
    </source>
</evidence>
<feature type="coiled-coil region" evidence="1">
    <location>
        <begin position="495"/>
        <end position="522"/>
    </location>
</feature>
<evidence type="ECO:0000313" key="4">
    <source>
        <dbReference type="EMBL" id="MBC8335710.1"/>
    </source>
</evidence>
<feature type="domain" description="Rad50/SbcC-type AAA" evidence="3">
    <location>
        <begin position="317"/>
        <end position="533"/>
    </location>
</feature>
<dbReference type="Proteomes" id="UP000614469">
    <property type="component" value="Unassembled WGS sequence"/>
</dbReference>
<dbReference type="InterPro" id="IPR027417">
    <property type="entry name" value="P-loop_NTPase"/>
</dbReference>
<dbReference type="InterPro" id="IPR038729">
    <property type="entry name" value="Rad50/SbcC_AAA"/>
</dbReference>
<name>A0A8J6NM73_9CHLR</name>
<dbReference type="Gene3D" id="3.20.20.140">
    <property type="entry name" value="Metal-dependent hydrolases"/>
    <property type="match status" value="1"/>
</dbReference>
<dbReference type="Pfam" id="PF13476">
    <property type="entry name" value="AAA_23"/>
    <property type="match status" value="1"/>
</dbReference>
<dbReference type="Pfam" id="PF13304">
    <property type="entry name" value="AAA_21"/>
    <property type="match status" value="1"/>
</dbReference>
<dbReference type="PANTHER" id="PTHR32182:SF22">
    <property type="entry name" value="ATP-DEPENDENT ENDONUCLEASE, OLD FAMILY-RELATED"/>
    <property type="match status" value="1"/>
</dbReference>
<comment type="caution">
    <text evidence="4">The sequence shown here is derived from an EMBL/GenBank/DDBJ whole genome shotgun (WGS) entry which is preliminary data.</text>
</comment>
<evidence type="ECO:0000259" key="3">
    <source>
        <dbReference type="Pfam" id="PF13476"/>
    </source>
</evidence>
<feature type="coiled-coil region" evidence="1">
    <location>
        <begin position="653"/>
        <end position="690"/>
    </location>
</feature>
<evidence type="ECO:0000256" key="1">
    <source>
        <dbReference type="SAM" id="Coils"/>
    </source>
</evidence>
<dbReference type="InterPro" id="IPR016195">
    <property type="entry name" value="Pol/histidinol_Pase-like"/>
</dbReference>
<dbReference type="InterPro" id="IPR003959">
    <property type="entry name" value="ATPase_AAA_core"/>
</dbReference>
<gene>
    <name evidence="4" type="ORF">H8E29_10615</name>
</gene>